<keyword evidence="1" id="KW-0092">Biotin</keyword>
<dbReference type="STRING" id="470826.SAMN04488027_106165"/>
<dbReference type="PROSITE" id="PS00188">
    <property type="entry name" value="BIOTIN"/>
    <property type="match status" value="1"/>
</dbReference>
<evidence type="ECO:0000313" key="3">
    <source>
        <dbReference type="EMBL" id="SDG76076.1"/>
    </source>
</evidence>
<evidence type="ECO:0000313" key="4">
    <source>
        <dbReference type="Proteomes" id="UP000199296"/>
    </source>
</evidence>
<organism evidence="3 4">
    <name type="scientific">Psychroflexus sediminis</name>
    <dbReference type="NCBI Taxonomy" id="470826"/>
    <lineage>
        <taxon>Bacteria</taxon>
        <taxon>Pseudomonadati</taxon>
        <taxon>Bacteroidota</taxon>
        <taxon>Flavobacteriia</taxon>
        <taxon>Flavobacteriales</taxon>
        <taxon>Flavobacteriaceae</taxon>
        <taxon>Psychroflexus</taxon>
    </lineage>
</organism>
<evidence type="ECO:0000256" key="1">
    <source>
        <dbReference type="ARBA" id="ARBA00023267"/>
    </source>
</evidence>
<dbReference type="EMBL" id="FNCW01000006">
    <property type="protein sequence ID" value="SDG76076.1"/>
    <property type="molecule type" value="Genomic_DNA"/>
</dbReference>
<proteinExistence type="predicted"/>
<protein>
    <submittedName>
        <fullName evidence="3">Biotin carboxyl carrier protein</fullName>
    </submittedName>
</protein>
<feature type="domain" description="Lipoyl-binding" evidence="2">
    <location>
        <begin position="79"/>
        <end position="161"/>
    </location>
</feature>
<dbReference type="InterPro" id="IPR000089">
    <property type="entry name" value="Biotin_lipoyl"/>
</dbReference>
<dbReference type="Gene3D" id="2.40.50.100">
    <property type="match status" value="1"/>
</dbReference>
<sequence length="161" mass="18107">MKHLLKAKVNDLYEFEFEQKQIQNLDVQKTTSGAHHLLVNDKSVTSELVDSDFLNRTYTVKINSNLYQVQISNELDVLIKDMGLSLSANQVINEIKAPMPGMILDVMVEVGQEVNEGDNLLVLEAMKMENTIMAPRDAVIKSITVEKGKTVSKNEVLIDME</sequence>
<dbReference type="PANTHER" id="PTHR45266">
    <property type="entry name" value="OXALOACETATE DECARBOXYLASE ALPHA CHAIN"/>
    <property type="match status" value="1"/>
</dbReference>
<reference evidence="3 4" key="1">
    <citation type="submission" date="2016-10" db="EMBL/GenBank/DDBJ databases">
        <authorList>
            <person name="de Groot N.N."/>
        </authorList>
    </citation>
    <scope>NUCLEOTIDE SEQUENCE [LARGE SCALE GENOMIC DNA]</scope>
    <source>
        <strain evidence="3 4">DSM 19803</strain>
    </source>
</reference>
<dbReference type="InterPro" id="IPR011053">
    <property type="entry name" value="Single_hybrid_motif"/>
</dbReference>
<evidence type="ECO:0000259" key="2">
    <source>
        <dbReference type="PROSITE" id="PS50968"/>
    </source>
</evidence>
<dbReference type="RefSeq" id="WP_093367934.1">
    <property type="nucleotide sequence ID" value="NZ_FNCW01000006.1"/>
</dbReference>
<dbReference type="SUPFAM" id="SSF51230">
    <property type="entry name" value="Single hybrid motif"/>
    <property type="match status" value="1"/>
</dbReference>
<dbReference type="FunFam" id="2.40.50.100:FF:000003">
    <property type="entry name" value="Acetyl-CoA carboxylase biotin carboxyl carrier protein"/>
    <property type="match status" value="1"/>
</dbReference>
<dbReference type="Pfam" id="PF00364">
    <property type="entry name" value="Biotin_lipoyl"/>
    <property type="match status" value="1"/>
</dbReference>
<dbReference type="PROSITE" id="PS50968">
    <property type="entry name" value="BIOTINYL_LIPOYL"/>
    <property type="match status" value="1"/>
</dbReference>
<dbReference type="CDD" id="cd06850">
    <property type="entry name" value="biotinyl_domain"/>
    <property type="match status" value="1"/>
</dbReference>
<dbReference type="InterPro" id="IPR050709">
    <property type="entry name" value="Biotin_Carboxyl_Carrier/Decarb"/>
</dbReference>
<dbReference type="AlphaFoldDB" id="A0A1G7WW11"/>
<gene>
    <name evidence="3" type="ORF">SAMN04488027_106165</name>
</gene>
<dbReference type="PANTHER" id="PTHR45266:SF3">
    <property type="entry name" value="OXALOACETATE DECARBOXYLASE ALPHA CHAIN"/>
    <property type="match status" value="1"/>
</dbReference>
<accession>A0A1G7WW11</accession>
<keyword evidence="4" id="KW-1185">Reference proteome</keyword>
<dbReference type="InterPro" id="IPR001882">
    <property type="entry name" value="Biotin_BS"/>
</dbReference>
<dbReference type="Proteomes" id="UP000199296">
    <property type="component" value="Unassembled WGS sequence"/>
</dbReference>
<dbReference type="OrthoDB" id="9812676at2"/>
<name>A0A1G7WW11_9FLAO</name>